<feature type="transmembrane region" description="Helical" evidence="2">
    <location>
        <begin position="396"/>
        <end position="412"/>
    </location>
</feature>
<feature type="transmembrane region" description="Helical" evidence="2">
    <location>
        <begin position="369"/>
        <end position="390"/>
    </location>
</feature>
<gene>
    <name evidence="3" type="ORF">TCAL_14888</name>
</gene>
<keyword evidence="4" id="KW-1185">Reference proteome</keyword>
<dbReference type="Proteomes" id="UP000318571">
    <property type="component" value="Chromosome 7"/>
</dbReference>
<feature type="region of interest" description="Disordered" evidence="1">
    <location>
        <begin position="214"/>
        <end position="251"/>
    </location>
</feature>
<dbReference type="STRING" id="6832.A0A553P3V4"/>
<reference evidence="3 4" key="1">
    <citation type="journal article" date="2018" name="Nat. Ecol. Evol.">
        <title>Genomic signatures of mitonuclear coevolution across populations of Tigriopus californicus.</title>
        <authorList>
            <person name="Barreto F.S."/>
            <person name="Watson E.T."/>
            <person name="Lima T.G."/>
            <person name="Willett C.S."/>
            <person name="Edmands S."/>
            <person name="Li W."/>
            <person name="Burton R.S."/>
        </authorList>
    </citation>
    <scope>NUCLEOTIDE SEQUENCE [LARGE SCALE GENOMIC DNA]</scope>
    <source>
        <strain evidence="3 4">San Diego</strain>
    </source>
</reference>
<dbReference type="EMBL" id="VCGU01000008">
    <property type="protein sequence ID" value="TRY72368.1"/>
    <property type="molecule type" value="Genomic_DNA"/>
</dbReference>
<evidence type="ECO:0000313" key="3">
    <source>
        <dbReference type="EMBL" id="TRY72368.1"/>
    </source>
</evidence>
<name>A0A553P3V4_TIGCA</name>
<keyword evidence="2" id="KW-0472">Membrane</keyword>
<proteinExistence type="predicted"/>
<evidence type="ECO:0000256" key="2">
    <source>
        <dbReference type="SAM" id="Phobius"/>
    </source>
</evidence>
<keyword evidence="2" id="KW-0812">Transmembrane</keyword>
<accession>A0A553P3V4</accession>
<dbReference type="AlphaFoldDB" id="A0A553P3V4"/>
<feature type="region of interest" description="Disordered" evidence="1">
    <location>
        <begin position="140"/>
        <end position="168"/>
    </location>
</feature>
<organism evidence="3 4">
    <name type="scientific">Tigriopus californicus</name>
    <name type="common">Marine copepod</name>
    <dbReference type="NCBI Taxonomy" id="6832"/>
    <lineage>
        <taxon>Eukaryota</taxon>
        <taxon>Metazoa</taxon>
        <taxon>Ecdysozoa</taxon>
        <taxon>Arthropoda</taxon>
        <taxon>Crustacea</taxon>
        <taxon>Multicrustacea</taxon>
        <taxon>Hexanauplia</taxon>
        <taxon>Copepoda</taxon>
        <taxon>Harpacticoida</taxon>
        <taxon>Harpacticidae</taxon>
        <taxon>Tigriopus</taxon>
    </lineage>
</organism>
<evidence type="ECO:0000313" key="4">
    <source>
        <dbReference type="Proteomes" id="UP000318571"/>
    </source>
</evidence>
<feature type="region of interest" description="Disordered" evidence="1">
    <location>
        <begin position="97"/>
        <end position="117"/>
    </location>
</feature>
<comment type="caution">
    <text evidence="3">The sequence shown here is derived from an EMBL/GenBank/DDBJ whole genome shotgun (WGS) entry which is preliminary data.</text>
</comment>
<sequence>MDESDRSRAFHTSASPGAIPDWAQKLGFERVKLVLVVVLESVSVSTQRKLELQELLGVILSVKFDHHDLKILRARCLDSPRSEIHLPLSIVISNESGEILPLPPSPPSDSGDRPASLSTLSASEVRVLIEGQGLSFEEQVPHAKQDDMCEVGEDPSLPETDVQEEPDGSKNQLFAEELLDVPSSNQCSSSRNDSISSCGSLLVPLNSYNPSSMSSIDPELGVRDSGSVPDTTLEHNGLSRDDPDECEEDLGGSSAILNKKLQRDSSTKEADPSGRIFRRGLVYNGIYLPSLSGKLQDERLEIAYQKYAHRQRQKSLMLVNSADILLKLVTILKVLCYIDTGDSESVSESPDDPVEKTCYLVTPSQLMSLVAWLTTAAVLNVILGLISWWRCYANNFLHWGALATWLLLLIQGKSKRVNYFN</sequence>
<evidence type="ECO:0000256" key="1">
    <source>
        <dbReference type="SAM" id="MobiDB-lite"/>
    </source>
</evidence>
<keyword evidence="2" id="KW-1133">Transmembrane helix</keyword>
<protein>
    <submittedName>
        <fullName evidence="3">Uncharacterized protein</fullName>
    </submittedName>
</protein>